<keyword evidence="3" id="KW-0378">Hydrolase</keyword>
<feature type="active site" description="Proton acceptor" evidence="5">
    <location>
        <position position="257"/>
    </location>
</feature>
<keyword evidence="2 6" id="KW-0479">Metal-binding</keyword>
<dbReference type="FunFam" id="3.60.10.10:FF:000026">
    <property type="entry name" value="Exodeoxyribonuclease III"/>
    <property type="match status" value="1"/>
</dbReference>
<evidence type="ECO:0000256" key="1">
    <source>
        <dbReference type="ARBA" id="ARBA00007092"/>
    </source>
</evidence>
<evidence type="ECO:0000256" key="2">
    <source>
        <dbReference type="ARBA" id="ARBA00022723"/>
    </source>
</evidence>
<organism evidence="9 10">
    <name type="scientific">Winogradskyella sediminis</name>
    <dbReference type="NCBI Taxonomy" id="1382466"/>
    <lineage>
        <taxon>Bacteria</taxon>
        <taxon>Pseudomonadati</taxon>
        <taxon>Bacteroidota</taxon>
        <taxon>Flavobacteriia</taxon>
        <taxon>Flavobacteriales</taxon>
        <taxon>Flavobacteriaceae</taxon>
        <taxon>Winogradskyella</taxon>
    </lineage>
</organism>
<feature type="binding site" evidence="6">
    <location>
        <position position="48"/>
    </location>
    <ligand>
        <name>Mg(2+)</name>
        <dbReference type="ChEBI" id="CHEBI:18420"/>
        <label>1</label>
    </ligand>
</feature>
<dbReference type="SUPFAM" id="SSF56219">
    <property type="entry name" value="DNase I-like"/>
    <property type="match status" value="1"/>
</dbReference>
<dbReference type="Gene3D" id="3.60.10.10">
    <property type="entry name" value="Endonuclease/exonuclease/phosphatase"/>
    <property type="match status" value="1"/>
</dbReference>
<dbReference type="EMBL" id="LT629774">
    <property type="protein sequence ID" value="SDS27305.1"/>
    <property type="molecule type" value="Genomic_DNA"/>
</dbReference>
<dbReference type="GO" id="GO:0046872">
    <property type="term" value="F:metal ion binding"/>
    <property type="evidence" value="ECO:0007669"/>
    <property type="project" value="UniProtKB-KW"/>
</dbReference>
<feature type="site" description="Important for catalytic activity" evidence="7">
    <location>
        <position position="231"/>
    </location>
</feature>
<comment type="cofactor">
    <cofactor evidence="6">
        <name>Mg(2+)</name>
        <dbReference type="ChEBI" id="CHEBI:18420"/>
    </cofactor>
    <cofactor evidence="6">
        <name>Mn(2+)</name>
        <dbReference type="ChEBI" id="CHEBI:29035"/>
    </cofactor>
    <text evidence="6">Probably binds two magnesium or manganese ions per subunit.</text>
</comment>
<feature type="site" description="Transition state stabilizer" evidence="7">
    <location>
        <position position="163"/>
    </location>
</feature>
<accession>A0A1H1QVC0</accession>
<dbReference type="InterPro" id="IPR020847">
    <property type="entry name" value="AP_endonuclease_F1_BS"/>
</dbReference>
<dbReference type="PROSITE" id="PS51435">
    <property type="entry name" value="AP_NUCLEASE_F1_4"/>
    <property type="match status" value="1"/>
</dbReference>
<dbReference type="STRING" id="1249933.SAMN04489797_1241"/>
<feature type="binding site" evidence="6">
    <location>
        <position position="256"/>
    </location>
    <ligand>
        <name>Mg(2+)</name>
        <dbReference type="ChEBI" id="CHEBI:18420"/>
        <label>1</label>
    </ligand>
</feature>
<evidence type="ECO:0000256" key="4">
    <source>
        <dbReference type="ARBA" id="ARBA00022842"/>
    </source>
</evidence>
<feature type="active site" evidence="5">
    <location>
        <position position="122"/>
    </location>
</feature>
<keyword evidence="10" id="KW-1185">Reference proteome</keyword>
<dbReference type="Proteomes" id="UP000198963">
    <property type="component" value="Chromosome I"/>
</dbReference>
<keyword evidence="6" id="KW-0464">Manganese</keyword>
<dbReference type="Pfam" id="PF03372">
    <property type="entry name" value="Exo_endo_phos"/>
    <property type="match status" value="1"/>
</dbReference>
<dbReference type="NCBIfam" id="TIGR00633">
    <property type="entry name" value="xth"/>
    <property type="match status" value="1"/>
</dbReference>
<feature type="site" description="Interaction with DNA substrate" evidence="7">
    <location>
        <position position="257"/>
    </location>
</feature>
<dbReference type="GO" id="GO:0003906">
    <property type="term" value="F:DNA-(apurinic or apyrimidinic site) endonuclease activity"/>
    <property type="evidence" value="ECO:0007669"/>
    <property type="project" value="TreeGrafter"/>
</dbReference>
<dbReference type="PROSITE" id="PS00726">
    <property type="entry name" value="AP_NUCLEASE_F1_1"/>
    <property type="match status" value="1"/>
</dbReference>
<evidence type="ECO:0000256" key="6">
    <source>
        <dbReference type="PIRSR" id="PIRSR604808-2"/>
    </source>
</evidence>
<evidence type="ECO:0000256" key="3">
    <source>
        <dbReference type="ARBA" id="ARBA00022801"/>
    </source>
</evidence>
<dbReference type="GO" id="GO:0006284">
    <property type="term" value="P:base-excision repair"/>
    <property type="evidence" value="ECO:0007669"/>
    <property type="project" value="TreeGrafter"/>
</dbReference>
<dbReference type="InterPro" id="IPR036691">
    <property type="entry name" value="Endo/exonu/phosph_ase_sf"/>
</dbReference>
<evidence type="ECO:0000313" key="10">
    <source>
        <dbReference type="Proteomes" id="UP000198963"/>
    </source>
</evidence>
<dbReference type="GO" id="GO:0003677">
    <property type="term" value="F:DNA binding"/>
    <property type="evidence" value="ECO:0007669"/>
    <property type="project" value="InterPro"/>
</dbReference>
<feature type="domain" description="Endonuclease/exonuclease/phosphatase" evidence="8">
    <location>
        <begin position="17"/>
        <end position="257"/>
    </location>
</feature>
<feature type="binding site" evidence="6">
    <location>
        <position position="20"/>
    </location>
    <ligand>
        <name>Mg(2+)</name>
        <dbReference type="ChEBI" id="CHEBI:18420"/>
        <label>1</label>
    </ligand>
</feature>
<feature type="binding site" evidence="6">
    <location>
        <position position="161"/>
    </location>
    <ligand>
        <name>Mg(2+)</name>
        <dbReference type="ChEBI" id="CHEBI:18420"/>
        <label>1</label>
    </ligand>
</feature>
<dbReference type="InterPro" id="IPR004808">
    <property type="entry name" value="AP_endonuc_1"/>
</dbReference>
<dbReference type="InterPro" id="IPR005135">
    <property type="entry name" value="Endo/exonuclease/phosphatase"/>
</dbReference>
<dbReference type="NCBIfam" id="TIGR00195">
    <property type="entry name" value="exoDNase_III"/>
    <property type="match status" value="1"/>
</dbReference>
<dbReference type="GO" id="GO:0008311">
    <property type="term" value="F:double-stranded DNA 3'-5' DNA exonuclease activity"/>
    <property type="evidence" value="ECO:0007669"/>
    <property type="project" value="TreeGrafter"/>
</dbReference>
<evidence type="ECO:0000256" key="7">
    <source>
        <dbReference type="PIRSR" id="PIRSR604808-3"/>
    </source>
</evidence>
<evidence type="ECO:0000256" key="5">
    <source>
        <dbReference type="PIRSR" id="PIRSR604808-1"/>
    </source>
</evidence>
<feature type="binding site" evidence="6">
    <location>
        <position position="163"/>
    </location>
    <ligand>
        <name>Mg(2+)</name>
        <dbReference type="ChEBI" id="CHEBI:18420"/>
        <label>1</label>
    </ligand>
</feature>
<protein>
    <submittedName>
        <fullName evidence="9">Exodeoxyribonuclease-3</fullName>
    </submittedName>
</protein>
<dbReference type="AlphaFoldDB" id="A0A1H1QVC0"/>
<name>A0A1H1QVC0_9FLAO</name>
<comment type="similarity">
    <text evidence="1">Belongs to the DNA repair enzymes AP/ExoA family.</text>
</comment>
<sequence length="266" mass="30850">MLSENHRSLSGINMKIVSYNVNGIRAAVNKGFVEWLKATDPDVICLQEIKAMEEQLDLSLFTEAGYNFNYWFSAQKKGYSGVAILCKKEPDHIEFGTGIESMDFEGRNIRVDYDEVSIMSMYLPSGTNDARLSHKFEYMNLIQQYLTELQSEKQNLVVCGDYNICHEEIDIHNPKMKGVSGFLPEEREWLGKFIESGFIDSFRYLHPERQEYSWWSYRANSRANNKGWRLDYAMVSTPLQEKIKRSVILTEAVHSDHCPIMLELDL</sequence>
<reference evidence="9 10" key="1">
    <citation type="submission" date="2016-10" db="EMBL/GenBank/DDBJ databases">
        <authorList>
            <person name="Varghese N."/>
            <person name="Submissions S."/>
        </authorList>
    </citation>
    <scope>NUCLEOTIDE SEQUENCE [LARGE SCALE GENOMIC DNA]</scope>
    <source>
        <strain evidence="9 10">RHA_55</strain>
    </source>
</reference>
<dbReference type="PANTHER" id="PTHR22748">
    <property type="entry name" value="AP ENDONUCLEASE"/>
    <property type="match status" value="1"/>
</dbReference>
<dbReference type="CDD" id="cd10281">
    <property type="entry name" value="Nape_like_AP-endo"/>
    <property type="match status" value="1"/>
</dbReference>
<dbReference type="GO" id="GO:0008081">
    <property type="term" value="F:phosphoric diester hydrolase activity"/>
    <property type="evidence" value="ECO:0007669"/>
    <property type="project" value="TreeGrafter"/>
</dbReference>
<gene>
    <name evidence="9" type="ORF">SAMN04489797_1241</name>
</gene>
<keyword evidence="4 6" id="KW-0460">Magnesium</keyword>
<dbReference type="PANTHER" id="PTHR22748:SF6">
    <property type="entry name" value="DNA-(APURINIC OR APYRIMIDINIC SITE) ENDONUCLEASE"/>
    <property type="match status" value="1"/>
</dbReference>
<feature type="active site" description="Proton donor/acceptor" evidence="5">
    <location>
        <position position="161"/>
    </location>
</feature>
<evidence type="ECO:0000259" key="8">
    <source>
        <dbReference type="Pfam" id="PF03372"/>
    </source>
</evidence>
<proteinExistence type="inferred from homology"/>
<evidence type="ECO:0000313" key="9">
    <source>
        <dbReference type="EMBL" id="SDS27305.1"/>
    </source>
</evidence>
<feature type="binding site" evidence="6">
    <location>
        <position position="257"/>
    </location>
    <ligand>
        <name>Mg(2+)</name>
        <dbReference type="ChEBI" id="CHEBI:18420"/>
        <label>1</label>
    </ligand>
</feature>